<accession>A0A1D7QPF9</accession>
<protein>
    <recommendedName>
        <fullName evidence="3">Phytanoyl-CoA dioxygenase (PhyH)</fullName>
    </recommendedName>
</protein>
<name>A0A1D7QPF9_9SPHI</name>
<dbReference type="GO" id="GO:0016706">
    <property type="term" value="F:2-oxoglutarate-dependent dioxygenase activity"/>
    <property type="evidence" value="ECO:0007669"/>
    <property type="project" value="UniProtKB-ARBA"/>
</dbReference>
<gene>
    <name evidence="1" type="ORF">BFS30_26905</name>
</gene>
<keyword evidence="2" id="KW-1185">Reference proteome</keyword>
<dbReference type="PANTHER" id="PTHR31630">
    <property type="entry name" value="PHYTANOYL-COA DIOXYGENASE-RELATED-RELATED"/>
    <property type="match status" value="1"/>
</dbReference>
<dbReference type="Gene3D" id="2.60.120.620">
    <property type="entry name" value="q2cbj1_9rhob like domain"/>
    <property type="match status" value="1"/>
</dbReference>
<dbReference type="InterPro" id="IPR008775">
    <property type="entry name" value="Phytyl_CoA_dOase-like"/>
</dbReference>
<dbReference type="EMBL" id="CP017141">
    <property type="protein sequence ID" value="AOM80471.1"/>
    <property type="molecule type" value="Genomic_DNA"/>
</dbReference>
<dbReference type="RefSeq" id="WP_069382129.1">
    <property type="nucleotide sequence ID" value="NZ_CP017141.1"/>
</dbReference>
<dbReference type="PANTHER" id="PTHR31630:SF6">
    <property type="entry name" value="PHYTANOYL-COA DIOXYGENASE-RELATED"/>
    <property type="match status" value="1"/>
</dbReference>
<dbReference type="OrthoDB" id="1157001at2"/>
<dbReference type="AlphaFoldDB" id="A0A1D7QPF9"/>
<evidence type="ECO:0000313" key="1">
    <source>
        <dbReference type="EMBL" id="AOM80471.1"/>
    </source>
</evidence>
<dbReference type="KEGG" id="psty:BFS30_26905"/>
<organism evidence="1 2">
    <name type="scientific">Pedobacter steynii</name>
    <dbReference type="NCBI Taxonomy" id="430522"/>
    <lineage>
        <taxon>Bacteria</taxon>
        <taxon>Pseudomonadati</taxon>
        <taxon>Bacteroidota</taxon>
        <taxon>Sphingobacteriia</taxon>
        <taxon>Sphingobacteriales</taxon>
        <taxon>Sphingobacteriaceae</taxon>
        <taxon>Pedobacter</taxon>
    </lineage>
</organism>
<dbReference type="Proteomes" id="UP000094313">
    <property type="component" value="Chromosome"/>
</dbReference>
<evidence type="ECO:0008006" key="3">
    <source>
        <dbReference type="Google" id="ProtNLM"/>
    </source>
</evidence>
<dbReference type="Pfam" id="PF05721">
    <property type="entry name" value="PhyH"/>
    <property type="match status" value="1"/>
</dbReference>
<proteinExistence type="predicted"/>
<evidence type="ECO:0000313" key="2">
    <source>
        <dbReference type="Proteomes" id="UP000094313"/>
    </source>
</evidence>
<sequence>MNQHCTFVSLIYEIHSQKKAGKKPALPMDFERTESMWMNFYGLGKFETLSFLYTECKSPEHLEEWIINRKGQDFTDEAALKFRAWQNAQESIDTNSSDYPQTLFPEQLQFWEQNGYLVIPQVVEAALCDQVKTQICQHLKLDLLRPETWYTPHPDWQGIMLQLYQNKEMEQIRYHDGVKEKFAELYQSTELIPNTEKVGYHPPETQGYTLRNGSLHWDLDLSRPIPFHIQGLVYLDDVPEERGPLQVVPGFHRHFEDWMKPFSSLDTAHQHMLATETAKPASGKKGDLVLWLNTLPHSAGRNQSDLPRFVQYVSFNKL</sequence>
<dbReference type="SUPFAM" id="SSF51197">
    <property type="entry name" value="Clavaminate synthase-like"/>
    <property type="match status" value="1"/>
</dbReference>
<reference evidence="1 2" key="1">
    <citation type="submission" date="2016-08" db="EMBL/GenBank/DDBJ databases">
        <authorList>
            <person name="Seilhamer J.J."/>
        </authorList>
    </citation>
    <scope>NUCLEOTIDE SEQUENCE [LARGE SCALE GENOMIC DNA]</scope>
    <source>
        <strain evidence="1 2">DX4</strain>
    </source>
</reference>